<evidence type="ECO:0000313" key="2">
    <source>
        <dbReference type="Proteomes" id="UP001305002"/>
    </source>
</evidence>
<accession>A0ABZ0KRC1</accession>
<name>A0ABZ0KRC1_STRC4</name>
<keyword evidence="1" id="KW-0614">Plasmid</keyword>
<keyword evidence="2" id="KW-1185">Reference proteome</keyword>
<reference evidence="1 2" key="1">
    <citation type="journal article" date="2021" name="J. Microbiol. Biotechnol.">
        <title>An Efficient Markerless Deletion System Suitable for the Industrial Strains of Streptomyces.</title>
        <authorList>
            <person name="Dong J."/>
            <person name="Wei J."/>
            <person name="Li H."/>
            <person name="Zhao S."/>
            <person name="Guan W."/>
        </authorList>
    </citation>
    <scope>NUCLEOTIDE SEQUENCE [LARGE SCALE GENOMIC DNA]</scope>
    <source>
        <strain evidence="1 2">CICC 11043</strain>
    </source>
</reference>
<dbReference type="Proteomes" id="UP001305002">
    <property type="component" value="Plasmid unnamed"/>
</dbReference>
<geneLocation type="plasmid" evidence="1 2">
    <name>unnamed</name>
</geneLocation>
<evidence type="ECO:0000313" key="1">
    <source>
        <dbReference type="EMBL" id="WOT40614.1"/>
    </source>
</evidence>
<organism evidence="1 2">
    <name type="scientific">Streptomyces coeruleorubidus</name>
    <dbReference type="NCBI Taxonomy" id="116188"/>
    <lineage>
        <taxon>Bacteria</taxon>
        <taxon>Bacillati</taxon>
        <taxon>Actinomycetota</taxon>
        <taxon>Actinomycetes</taxon>
        <taxon>Kitasatosporales</taxon>
        <taxon>Streptomycetaceae</taxon>
        <taxon>Streptomyces</taxon>
    </lineage>
</organism>
<proteinExistence type="predicted"/>
<sequence>MNDSALRRHCRDIVGQLDLPKPFNINDLVDQVEERRGRPISLVPMPLPADRGPCGLWVATPEVDYVIYQANTRKAHQGHIVLHEIGHMLCDHRSTPAEEREVSRLLLPNIDPSVVRVVLGRTRYDRNEEKAAELVASLIPLRAEGTSSPSATTPPHVASLVSHLERSLERSSAHGA</sequence>
<reference evidence="1 2" key="2">
    <citation type="journal article" date="2024" name="Microb. Biotechnol.">
        <title>The involvement of multiple ABC transporters in daunorubicin efflux in Streptomyces coeruleorubidus.</title>
        <authorList>
            <person name="Dong J."/>
            <person name="Ning J."/>
            <person name="Tian Y."/>
            <person name="Li H."/>
            <person name="Chen H."/>
            <person name="Guan W."/>
        </authorList>
    </citation>
    <scope>NUCLEOTIDE SEQUENCE [LARGE SCALE GENOMIC DNA]</scope>
    <source>
        <strain evidence="1 2">CICC 11043</strain>
    </source>
</reference>
<dbReference type="RefSeq" id="WP_317928285.1">
    <property type="nucleotide sequence ID" value="NZ_CP137525.1"/>
</dbReference>
<gene>
    <name evidence="1" type="ORF">R5U08_41705</name>
</gene>
<dbReference type="EMBL" id="CP137525">
    <property type="protein sequence ID" value="WOT40614.1"/>
    <property type="molecule type" value="Genomic_DNA"/>
</dbReference>
<protein>
    <submittedName>
        <fullName evidence="1">Toxin</fullName>
    </submittedName>
</protein>